<evidence type="ECO:0000313" key="2">
    <source>
        <dbReference type="EMBL" id="CAL6061489.1"/>
    </source>
</evidence>
<dbReference type="AlphaFoldDB" id="A0AA86NEQ4"/>
<reference evidence="2 3" key="2">
    <citation type="submission" date="2024-07" db="EMBL/GenBank/DDBJ databases">
        <authorList>
            <person name="Akdeniz Z."/>
        </authorList>
    </citation>
    <scope>NUCLEOTIDE SEQUENCE [LARGE SCALE GENOMIC DNA]</scope>
</reference>
<accession>A0AA86NEQ4</accession>
<proteinExistence type="predicted"/>
<comment type="caution">
    <text evidence="1">The sequence shown here is derived from an EMBL/GenBank/DDBJ whole genome shotgun (WGS) entry which is preliminary data.</text>
</comment>
<dbReference type="EMBL" id="CAXDID020000235">
    <property type="protein sequence ID" value="CAL6061489.1"/>
    <property type="molecule type" value="Genomic_DNA"/>
</dbReference>
<evidence type="ECO:0000313" key="1">
    <source>
        <dbReference type="EMBL" id="CAI9918170.1"/>
    </source>
</evidence>
<reference evidence="1" key="1">
    <citation type="submission" date="2023-06" db="EMBL/GenBank/DDBJ databases">
        <authorList>
            <person name="Kurt Z."/>
        </authorList>
    </citation>
    <scope>NUCLEOTIDE SEQUENCE</scope>
</reference>
<organism evidence="1">
    <name type="scientific">Hexamita inflata</name>
    <dbReference type="NCBI Taxonomy" id="28002"/>
    <lineage>
        <taxon>Eukaryota</taxon>
        <taxon>Metamonada</taxon>
        <taxon>Diplomonadida</taxon>
        <taxon>Hexamitidae</taxon>
        <taxon>Hexamitinae</taxon>
        <taxon>Hexamita</taxon>
    </lineage>
</organism>
<keyword evidence="3" id="KW-1185">Reference proteome</keyword>
<gene>
    <name evidence="2" type="ORF">HINF_LOCUS49732</name>
    <name evidence="1" type="ORF">HINF_LOCUS5815</name>
</gene>
<name>A0AA86NEQ4_9EUKA</name>
<dbReference type="Proteomes" id="UP001642409">
    <property type="component" value="Unassembled WGS sequence"/>
</dbReference>
<evidence type="ECO:0000313" key="3">
    <source>
        <dbReference type="Proteomes" id="UP001642409"/>
    </source>
</evidence>
<sequence>MKHSKLKSSFNVSHKKSSQHASDVQVSIKLKLCADQKLKIMKRLLQTIFSKQLLKFILKYIILQRIPSCLVHQLVVASTIISFSVHSINFNTPSDLRPNSITVTIPIKCTTFIQNQQELLSAAKI</sequence>
<protein>
    <submittedName>
        <fullName evidence="2">Hypothetical_protein</fullName>
    </submittedName>
</protein>
<dbReference type="EMBL" id="CATOUU010000153">
    <property type="protein sequence ID" value="CAI9918170.1"/>
    <property type="molecule type" value="Genomic_DNA"/>
</dbReference>